<keyword evidence="1" id="KW-0472">Membrane</keyword>
<keyword evidence="1" id="KW-1133">Transmembrane helix</keyword>
<organism evidence="2">
    <name type="scientific">viral metagenome</name>
    <dbReference type="NCBI Taxonomy" id="1070528"/>
    <lineage>
        <taxon>unclassified sequences</taxon>
        <taxon>metagenomes</taxon>
        <taxon>organismal metagenomes</taxon>
    </lineage>
</organism>
<evidence type="ECO:0000313" key="2">
    <source>
        <dbReference type="EMBL" id="QHU01361.1"/>
    </source>
</evidence>
<feature type="transmembrane region" description="Helical" evidence="1">
    <location>
        <begin position="12"/>
        <end position="32"/>
    </location>
</feature>
<keyword evidence="1" id="KW-0812">Transmembrane</keyword>
<dbReference type="SUPFAM" id="SSF49899">
    <property type="entry name" value="Concanavalin A-like lectins/glucanases"/>
    <property type="match status" value="1"/>
</dbReference>
<accession>A0A6C0J987</accession>
<dbReference type="InterPro" id="IPR013320">
    <property type="entry name" value="ConA-like_dom_sf"/>
</dbReference>
<dbReference type="AlphaFoldDB" id="A0A6C0J987"/>
<dbReference type="EMBL" id="MN740339">
    <property type="protein sequence ID" value="QHU01361.1"/>
    <property type="molecule type" value="Genomic_DNA"/>
</dbReference>
<name>A0A6C0J987_9ZZZZ</name>
<protein>
    <submittedName>
        <fullName evidence="2">Uncharacterized protein</fullName>
    </submittedName>
</protein>
<sequence>MNTIKKPTMSQDIFIILFFVMGFFLIIGFFYYNTTKDYKTLIDEIQPLFNNYEKKIPSEMIPLTPKLKMSMVMWLYIDNNSENSQWFSNFTGDKYIIDKKGGPSIMYQPYNNSIKVLVKIKDLRQPIPKEESKNIELMEKTQEIEISDIKFQHWNQLVVVIDNRYVDTYLNATLVKSVLLDNVPIFNSGEIILGKPKHNPNCFLGKLEYKADTIPLSEINALYFRDKDSFTIDGEIRQNINLETMKIRKDEYIKKIIEDEINKNNMNDPL</sequence>
<reference evidence="2" key="1">
    <citation type="journal article" date="2020" name="Nature">
        <title>Giant virus diversity and host interactions through global metagenomics.</title>
        <authorList>
            <person name="Schulz F."/>
            <person name="Roux S."/>
            <person name="Paez-Espino D."/>
            <person name="Jungbluth S."/>
            <person name="Walsh D.A."/>
            <person name="Denef V.J."/>
            <person name="McMahon K.D."/>
            <person name="Konstantinidis K.T."/>
            <person name="Eloe-Fadrosh E.A."/>
            <person name="Kyrpides N.C."/>
            <person name="Woyke T."/>
        </authorList>
    </citation>
    <scope>NUCLEOTIDE SEQUENCE</scope>
    <source>
        <strain evidence="2">GVMAG-M-3300025860-25</strain>
    </source>
</reference>
<proteinExistence type="predicted"/>
<evidence type="ECO:0000256" key="1">
    <source>
        <dbReference type="SAM" id="Phobius"/>
    </source>
</evidence>